<sequence>MNNLMIKVKLRWLKMPIIGFAEVNATIHEIPSLIMENLKEFGIEVSFYRHHWAGDLPFGLLIIESNKGPLAIRWHFGKKFSLRLEEVSEEAFEEFVEETLDYLGGD</sequence>
<dbReference type="AlphaFoldDB" id="Q8U1G4"/>
<evidence type="ECO:0000313" key="2">
    <source>
        <dbReference type="Proteomes" id="UP000001013"/>
    </source>
</evidence>
<organism evidence="1 2">
    <name type="scientific">Pyrococcus furiosus (strain ATCC 43587 / DSM 3638 / JCM 8422 / Vc1)</name>
    <dbReference type="NCBI Taxonomy" id="186497"/>
    <lineage>
        <taxon>Archaea</taxon>
        <taxon>Methanobacteriati</taxon>
        <taxon>Methanobacteriota</taxon>
        <taxon>Thermococci</taxon>
        <taxon>Thermococcales</taxon>
        <taxon>Thermococcaceae</taxon>
        <taxon>Pyrococcus</taxon>
    </lineage>
</organism>
<dbReference type="PATRIC" id="fig|186497.12.peg.1306"/>
<dbReference type="STRING" id="186497.PF1244"/>
<gene>
    <name evidence="1" type="ordered locus">PF1244</name>
</gene>
<dbReference type="eggNOG" id="arCOG03784">
    <property type="taxonomic scope" value="Archaea"/>
</dbReference>
<protein>
    <submittedName>
        <fullName evidence="1">Uncharacterized protein</fullName>
    </submittedName>
</protein>
<proteinExistence type="predicted"/>
<dbReference type="Proteomes" id="UP000001013">
    <property type="component" value="Chromosome"/>
</dbReference>
<keyword evidence="2" id="KW-1185">Reference proteome</keyword>
<dbReference type="EMBL" id="AE009950">
    <property type="protein sequence ID" value="AAL81368.1"/>
    <property type="molecule type" value="Genomic_DNA"/>
</dbReference>
<dbReference type="HOGENOM" id="CLU_2406506_0_0_2"/>
<reference evidence="1 2" key="1">
    <citation type="journal article" date="1999" name="Genetics">
        <title>Divergence of the hyperthermophilic archaea Pyrococcus furiosus and P. horikoshii inferred from complete genomic sequences.</title>
        <authorList>
            <person name="Maeder D.L."/>
            <person name="Weiss R.B."/>
            <person name="Dunn D.M."/>
            <person name="Cherry J.L."/>
            <person name="Gonzalez J.M."/>
            <person name="DiRuggiero J."/>
            <person name="Robb F.T."/>
        </authorList>
    </citation>
    <scope>NUCLEOTIDE SEQUENCE [LARGE SCALE GENOMIC DNA]</scope>
    <source>
        <strain evidence="2">ATCC 43587 / DSM 3638 / JCM 8422 / Vc1</strain>
    </source>
</reference>
<dbReference type="KEGG" id="pfu:PF1244"/>
<name>Q8U1G4_PYRFU</name>
<accession>Q8U1G4</accession>
<dbReference type="PaxDb" id="186497-PF1244"/>
<evidence type="ECO:0000313" key="1">
    <source>
        <dbReference type="EMBL" id="AAL81368.1"/>
    </source>
</evidence>